<comment type="caution">
    <text evidence="2">The sequence shown here is derived from an EMBL/GenBank/DDBJ whole genome shotgun (WGS) entry which is preliminary data.</text>
</comment>
<dbReference type="EMBL" id="JAAKZG010000027">
    <property type="protein sequence ID" value="NGN45164.1"/>
    <property type="molecule type" value="Genomic_DNA"/>
</dbReference>
<accession>A0A7C9VB86</accession>
<gene>
    <name evidence="2" type="ORF">G6N74_29360</name>
</gene>
<evidence type="ECO:0000313" key="2">
    <source>
        <dbReference type="EMBL" id="NGN45164.1"/>
    </source>
</evidence>
<dbReference type="AlphaFoldDB" id="A0A7C9VB86"/>
<dbReference type="SUPFAM" id="SSF89796">
    <property type="entry name" value="CoA-transferase family III (CaiB/BaiF)"/>
    <property type="match status" value="1"/>
</dbReference>
<dbReference type="PANTHER" id="PTHR48207:SF3">
    <property type="entry name" value="SUCCINATE--HYDROXYMETHYLGLUTARATE COA-TRANSFERASE"/>
    <property type="match status" value="1"/>
</dbReference>
<dbReference type="InterPro" id="IPR050483">
    <property type="entry name" value="CoA-transferase_III_domain"/>
</dbReference>
<organism evidence="2 3">
    <name type="scientific">Mesorhizobium zhangyense</name>
    <dbReference type="NCBI Taxonomy" id="1776730"/>
    <lineage>
        <taxon>Bacteria</taxon>
        <taxon>Pseudomonadati</taxon>
        <taxon>Pseudomonadota</taxon>
        <taxon>Alphaproteobacteria</taxon>
        <taxon>Hyphomicrobiales</taxon>
        <taxon>Phyllobacteriaceae</taxon>
        <taxon>Mesorhizobium</taxon>
    </lineage>
</organism>
<dbReference type="InterPro" id="IPR003673">
    <property type="entry name" value="CoA-Trfase_fam_III"/>
</dbReference>
<protein>
    <submittedName>
        <fullName evidence="2">CoA transferase</fullName>
    </submittedName>
</protein>
<reference evidence="2 3" key="1">
    <citation type="submission" date="2020-02" db="EMBL/GenBank/DDBJ databases">
        <title>Genome sequence of the type strain CGMCC 1.15528 of Mesorhizobium zhangyense.</title>
        <authorList>
            <person name="Gao J."/>
            <person name="Sun J."/>
        </authorList>
    </citation>
    <scope>NUCLEOTIDE SEQUENCE [LARGE SCALE GENOMIC DNA]</scope>
    <source>
        <strain evidence="2 3">CGMCC 1.15528</strain>
    </source>
</reference>
<proteinExistence type="predicted"/>
<dbReference type="Gene3D" id="3.30.1540.10">
    <property type="entry name" value="formyl-coa transferase, domain 3"/>
    <property type="match status" value="1"/>
</dbReference>
<sequence>MKQEERVQKAALAGIRVLDLSRLVAGNMATLQLADFGADVIKIEQPGTGDPLRQWRKSNLDLWWREYGRNKRSLSLNLKSPRGRAILLKLVAQSDVLVENFIPGKLIEIGLSYDILLETNPKLVILSITAWGHDGPYRDKPGFGTLVEAMSGFASMLGFADRPPTLPPIPIADMITGLYGALACMMALRHRDATGAGQVIDLSLLEAMYSVLGPVAAEYERTGKFPKRNGNRSPNSAPRNSYKTLDDKWIALSASTPLMAEKLFKSVGLEDVLQDERFSTNEARVRNGDETDTIVANAIRKFTLSDLMALFDETGVAGAPIYDVPQFVEDPHVKERGILIEVNDPKLGSYRMHAPLPRFSSSPGAIRFPGARLGQHNQEILSSLLNLEEADINELQAAGVIGS</sequence>
<keyword evidence="3" id="KW-1185">Reference proteome</keyword>
<dbReference type="PANTHER" id="PTHR48207">
    <property type="entry name" value="SUCCINATE--HYDROXYMETHYLGLUTARATE COA-TRANSFERASE"/>
    <property type="match status" value="1"/>
</dbReference>
<name>A0A7C9VB86_9HYPH</name>
<dbReference type="InterPro" id="IPR044855">
    <property type="entry name" value="CoA-Trfase_III_dom3_sf"/>
</dbReference>
<evidence type="ECO:0000256" key="1">
    <source>
        <dbReference type="ARBA" id="ARBA00022679"/>
    </source>
</evidence>
<dbReference type="Pfam" id="PF02515">
    <property type="entry name" value="CoA_transf_3"/>
    <property type="match status" value="1"/>
</dbReference>
<dbReference type="Gene3D" id="3.40.50.10540">
    <property type="entry name" value="Crotonobetainyl-coa:carnitine coa-transferase, domain 1"/>
    <property type="match status" value="1"/>
</dbReference>
<evidence type="ECO:0000313" key="3">
    <source>
        <dbReference type="Proteomes" id="UP000481252"/>
    </source>
</evidence>
<dbReference type="GO" id="GO:0008410">
    <property type="term" value="F:CoA-transferase activity"/>
    <property type="evidence" value="ECO:0007669"/>
    <property type="project" value="TreeGrafter"/>
</dbReference>
<dbReference type="InterPro" id="IPR023606">
    <property type="entry name" value="CoA-Trfase_III_dom_1_sf"/>
</dbReference>
<dbReference type="Proteomes" id="UP000481252">
    <property type="component" value="Unassembled WGS sequence"/>
</dbReference>
<keyword evidence="1 2" id="KW-0808">Transferase</keyword>